<evidence type="ECO:0000256" key="1">
    <source>
        <dbReference type="SAM" id="MobiDB-lite"/>
    </source>
</evidence>
<evidence type="ECO:0000313" key="2">
    <source>
        <dbReference type="EMBL" id="KAF7841012.1"/>
    </source>
</evidence>
<keyword evidence="3" id="KW-1185">Reference proteome</keyword>
<dbReference type="EMBL" id="JAAIUW010000002">
    <property type="protein sequence ID" value="KAF7841012.1"/>
    <property type="molecule type" value="Genomic_DNA"/>
</dbReference>
<proteinExistence type="predicted"/>
<dbReference type="Proteomes" id="UP000634136">
    <property type="component" value="Unassembled WGS sequence"/>
</dbReference>
<reference evidence="2" key="1">
    <citation type="submission" date="2020-09" db="EMBL/GenBank/DDBJ databases">
        <title>Genome-Enabled Discovery of Anthraquinone Biosynthesis in Senna tora.</title>
        <authorList>
            <person name="Kang S.-H."/>
            <person name="Pandey R.P."/>
            <person name="Lee C.-M."/>
            <person name="Sim J.-S."/>
            <person name="Jeong J.-T."/>
            <person name="Choi B.-S."/>
            <person name="Jung M."/>
            <person name="Ginzburg D."/>
            <person name="Zhao K."/>
            <person name="Won S.Y."/>
            <person name="Oh T.-J."/>
            <person name="Yu Y."/>
            <person name="Kim N.-H."/>
            <person name="Lee O.R."/>
            <person name="Lee T.-H."/>
            <person name="Bashyal P."/>
            <person name="Kim T.-S."/>
            <person name="Lee W.-H."/>
            <person name="Kawkins C."/>
            <person name="Kim C.-K."/>
            <person name="Kim J.S."/>
            <person name="Ahn B.O."/>
            <person name="Rhee S.Y."/>
            <person name="Sohng J.K."/>
        </authorList>
    </citation>
    <scope>NUCLEOTIDE SEQUENCE</scope>
    <source>
        <tissue evidence="2">Leaf</tissue>
    </source>
</reference>
<gene>
    <name evidence="2" type="ORF">G2W53_003310</name>
</gene>
<accession>A0A834XAU8</accession>
<name>A0A834XAU8_9FABA</name>
<comment type="caution">
    <text evidence="2">The sequence shown here is derived from an EMBL/GenBank/DDBJ whole genome shotgun (WGS) entry which is preliminary data.</text>
</comment>
<protein>
    <submittedName>
        <fullName evidence="2">Uncharacterized protein</fullName>
    </submittedName>
</protein>
<feature type="region of interest" description="Disordered" evidence="1">
    <location>
        <begin position="1"/>
        <end position="50"/>
    </location>
</feature>
<evidence type="ECO:0000313" key="3">
    <source>
        <dbReference type="Proteomes" id="UP000634136"/>
    </source>
</evidence>
<feature type="compositionally biased region" description="Basic and acidic residues" evidence="1">
    <location>
        <begin position="1"/>
        <end position="20"/>
    </location>
</feature>
<feature type="compositionally biased region" description="Basic residues" evidence="1">
    <location>
        <begin position="37"/>
        <end position="50"/>
    </location>
</feature>
<sequence length="50" mass="5831">METERLKTKKGEIKDNRGDRGFSTTVNKGDKGEINGWKRRGQGQRHKMRN</sequence>
<organism evidence="2 3">
    <name type="scientific">Senna tora</name>
    <dbReference type="NCBI Taxonomy" id="362788"/>
    <lineage>
        <taxon>Eukaryota</taxon>
        <taxon>Viridiplantae</taxon>
        <taxon>Streptophyta</taxon>
        <taxon>Embryophyta</taxon>
        <taxon>Tracheophyta</taxon>
        <taxon>Spermatophyta</taxon>
        <taxon>Magnoliopsida</taxon>
        <taxon>eudicotyledons</taxon>
        <taxon>Gunneridae</taxon>
        <taxon>Pentapetalae</taxon>
        <taxon>rosids</taxon>
        <taxon>fabids</taxon>
        <taxon>Fabales</taxon>
        <taxon>Fabaceae</taxon>
        <taxon>Caesalpinioideae</taxon>
        <taxon>Cassia clade</taxon>
        <taxon>Senna</taxon>
    </lineage>
</organism>
<dbReference type="AlphaFoldDB" id="A0A834XAU8"/>